<comment type="caution">
    <text evidence="3">The sequence shown here is derived from an EMBL/GenBank/DDBJ whole genome shotgun (WGS) entry which is preliminary data.</text>
</comment>
<dbReference type="HAMAP" id="MF_02209">
    <property type="entry name" value="MurL"/>
    <property type="match status" value="1"/>
</dbReference>
<dbReference type="InterPro" id="IPR043689">
    <property type="entry name" value="MurL"/>
</dbReference>
<dbReference type="Proteomes" id="UP000178826">
    <property type="component" value="Unassembled WGS sequence"/>
</dbReference>
<gene>
    <name evidence="3" type="ORF">A2998_01395</name>
</gene>
<dbReference type="Gene3D" id="3.40.50.620">
    <property type="entry name" value="HUPs"/>
    <property type="match status" value="1"/>
</dbReference>
<dbReference type="SUPFAM" id="SSF52402">
    <property type="entry name" value="Adenine nucleotide alpha hydrolases-like"/>
    <property type="match status" value="1"/>
</dbReference>
<dbReference type="AlphaFoldDB" id="A0A1G2IGR9"/>
<dbReference type="Pfam" id="PF26299">
    <property type="entry name" value="MurL_N"/>
    <property type="match status" value="1"/>
</dbReference>
<evidence type="ECO:0000313" key="4">
    <source>
        <dbReference type="Proteomes" id="UP000178826"/>
    </source>
</evidence>
<feature type="non-terminal residue" evidence="3">
    <location>
        <position position="475"/>
    </location>
</feature>
<dbReference type="GO" id="GO:0042546">
    <property type="term" value="P:cell wall biogenesis"/>
    <property type="evidence" value="ECO:0007669"/>
    <property type="project" value="InterPro"/>
</dbReference>
<feature type="domain" description="MurL C-terminal" evidence="1">
    <location>
        <begin position="306"/>
        <end position="405"/>
    </location>
</feature>
<dbReference type="Pfam" id="PF26298">
    <property type="entry name" value="MurL_epimerase_C"/>
    <property type="match status" value="1"/>
</dbReference>
<dbReference type="GO" id="GO:0016853">
    <property type="term" value="F:isomerase activity"/>
    <property type="evidence" value="ECO:0007669"/>
    <property type="project" value="InterPro"/>
</dbReference>
<reference evidence="3 4" key="1">
    <citation type="journal article" date="2016" name="Nat. Commun.">
        <title>Thousands of microbial genomes shed light on interconnected biogeochemical processes in an aquifer system.</title>
        <authorList>
            <person name="Anantharaman K."/>
            <person name="Brown C.T."/>
            <person name="Hug L.A."/>
            <person name="Sharon I."/>
            <person name="Castelle C.J."/>
            <person name="Probst A.J."/>
            <person name="Thomas B.C."/>
            <person name="Singh A."/>
            <person name="Wilkins M.J."/>
            <person name="Karaoz U."/>
            <person name="Brodie E.L."/>
            <person name="Williams K.H."/>
            <person name="Hubbard S.S."/>
            <person name="Banfield J.F."/>
        </authorList>
    </citation>
    <scope>NUCLEOTIDE SEQUENCE [LARGE SCALE GENOMIC DNA]</scope>
</reference>
<dbReference type="EMBL" id="MHOZ01000020">
    <property type="protein sequence ID" value="OGZ73620.1"/>
    <property type="molecule type" value="Genomic_DNA"/>
</dbReference>
<dbReference type="InterPro" id="IPR058740">
    <property type="entry name" value="MurL_N"/>
</dbReference>
<protein>
    <recommendedName>
        <fullName evidence="5">UDP-N-acetyl-alpha-D-muramoyl-L-alanyl-L-glutamate epimerase</fullName>
    </recommendedName>
</protein>
<feature type="domain" description="MurL N-terminal" evidence="2">
    <location>
        <begin position="4"/>
        <end position="283"/>
    </location>
</feature>
<accession>A0A1G2IGR9</accession>
<evidence type="ECO:0000259" key="2">
    <source>
        <dbReference type="Pfam" id="PF26299"/>
    </source>
</evidence>
<dbReference type="InterPro" id="IPR058741">
    <property type="entry name" value="MurL_C"/>
</dbReference>
<name>A0A1G2IGR9_9BACT</name>
<sequence>MDKQPTIFEFTSYKFEPALKRVLFSYKQEFVDSEPLNFTETLLLPEVPNLEGLPEGLVDKVLQGVHLILGVSYYKSYCATKLKIPYVLSQKEATFWNVVYKKGLGEFYYRNNLDHKISPKFSYNKNVKDKNYFLDKNGKCLVAISGGRDSIVAAELLKYQGIDITAFFTETQKESTIVNKTIEILGVKSLKFRRVLDEKVFQNHKYNGHVPVSAMFAFLGILYAVLYRCSYCIMANEHSSNFGNVKHKGLVINHQWSKSSEFESMFCDYVNNFITPDVRYFSLLRPFYEIRIAELFSKYKQYFSFFSSCNKNFRIAEDKKSELWCGQCPKCVFVFTLLSVFLSKDELLGIFKKNLYQDANLLPLFKDILGFGKLKPFDCVGTFEESKAAFALGAKKFKNDFIIKTLLPKVKIKKNIISGLFKTHQANNIPSQFRFLGMKNILILGYGREGEVTKKYIKKNYSNLKIGIADLKFGK</sequence>
<evidence type="ECO:0008006" key="5">
    <source>
        <dbReference type="Google" id="ProtNLM"/>
    </source>
</evidence>
<dbReference type="InterPro" id="IPR014729">
    <property type="entry name" value="Rossmann-like_a/b/a_fold"/>
</dbReference>
<proteinExistence type="inferred from homology"/>
<evidence type="ECO:0000313" key="3">
    <source>
        <dbReference type="EMBL" id="OGZ73620.1"/>
    </source>
</evidence>
<organism evidence="3 4">
    <name type="scientific">Candidatus Staskawiczbacteria bacterium RIFCSPLOWO2_01_FULL_37_25b</name>
    <dbReference type="NCBI Taxonomy" id="1802213"/>
    <lineage>
        <taxon>Bacteria</taxon>
        <taxon>Candidatus Staskawicziibacteriota</taxon>
    </lineage>
</organism>
<evidence type="ECO:0000259" key="1">
    <source>
        <dbReference type="Pfam" id="PF26298"/>
    </source>
</evidence>